<dbReference type="InterPro" id="IPR052025">
    <property type="entry name" value="Xyloglucanase_GH74"/>
</dbReference>
<dbReference type="InterPro" id="IPR015943">
    <property type="entry name" value="WD40/YVTN_repeat-like_dom_sf"/>
</dbReference>
<comment type="similarity">
    <text evidence="6">Belongs to the glycosyl hydrolase 74 family.</text>
</comment>
<evidence type="ECO:0000256" key="5">
    <source>
        <dbReference type="ARBA" id="ARBA00023326"/>
    </source>
</evidence>
<dbReference type="PANTHER" id="PTHR43739">
    <property type="entry name" value="XYLOGLUCANASE (EUROFUNG)"/>
    <property type="match status" value="1"/>
</dbReference>
<evidence type="ECO:0000256" key="6">
    <source>
        <dbReference type="ARBA" id="ARBA00037986"/>
    </source>
</evidence>
<evidence type="ECO:0000256" key="3">
    <source>
        <dbReference type="ARBA" id="ARBA00023277"/>
    </source>
</evidence>
<keyword evidence="5" id="KW-0624">Polysaccharide degradation</keyword>
<evidence type="ECO:0008006" key="10">
    <source>
        <dbReference type="Google" id="ProtNLM"/>
    </source>
</evidence>
<dbReference type="RefSeq" id="XP_056765633.1">
    <property type="nucleotide sequence ID" value="XM_056909929.1"/>
</dbReference>
<dbReference type="Gene3D" id="2.130.10.10">
    <property type="entry name" value="YVTN repeat-like/Quinoprotein amine dehydrogenase"/>
    <property type="match status" value="2"/>
</dbReference>
<keyword evidence="2" id="KW-0378">Hydrolase</keyword>
<comment type="caution">
    <text evidence="8">The sequence shown here is derived from an EMBL/GenBank/DDBJ whole genome shotgun (WGS) entry which is preliminary data.</text>
</comment>
<keyword evidence="9" id="KW-1185">Reference proteome</keyword>
<protein>
    <recommendedName>
        <fullName evidence="10">Xyloglucanase</fullName>
    </recommendedName>
</protein>
<reference evidence="8" key="2">
    <citation type="journal article" date="2023" name="IMA Fungus">
        <title>Comparative genomic study of the Penicillium genus elucidates a diverse pangenome and 15 lateral gene transfer events.</title>
        <authorList>
            <person name="Petersen C."/>
            <person name="Sorensen T."/>
            <person name="Nielsen M.R."/>
            <person name="Sondergaard T.E."/>
            <person name="Sorensen J.L."/>
            <person name="Fitzpatrick D.A."/>
            <person name="Frisvad J.C."/>
            <person name="Nielsen K.L."/>
        </authorList>
    </citation>
    <scope>NUCLEOTIDE SEQUENCE</scope>
    <source>
        <strain evidence="8">IBT 16125</strain>
    </source>
</reference>
<evidence type="ECO:0000256" key="1">
    <source>
        <dbReference type="ARBA" id="ARBA00022729"/>
    </source>
</evidence>
<sequence>MAGSVCGRAYKLCLAAITLAGLQLAGATTSKHGYEFNSVAITGGGYITGIIAHPKTQDLLYARTDIGGAYRWDVAKGKWTALTDFISSADSGLLGTETIGLDPTNSSWLYLAQGRNLGDQSSAFFVSQDQGNTFEIYKAPFDLGSNEMGRNNGERLAVDPFNPDELWMGTRTAGLWKSSDRAKTWTNVTSFPDAFANGIGIVSVIFDQQHKGTLYASACAPGGMYESHDGGKSWAPIPGQPMTWSAATASAFPGHSPASTGPQAMKVDLASNGILYVTYGDFPGPWGTSYGEVWRYNTSSHVWAEITPGRNGNSYPAPYNNQTFPAGGFCGLSLARDDPETLVVVTLDRDPGPALDSIYLSRDGGNTWKDVAQLSTPAGSGGYWGHPISQAALKDGTPVPWLGFNWGPEWGGYGAPSPVKGLTKMGWWMSAVLLDPFNSDRLMYGTGATIWVTDTLSRVDENCAPEWYVQTQGIEETVILALTSPTGGPGHVLSGLGDINGFRHDDLNQIPNMFAEPVFSNLDSIDFAGLAPNVVVRTGSCGHTYPGRCGSAAYSKDFGDTWEMFATCAPEVNSTTWSPGSITVDASGEHVVWSTLLHYQEPTGPWTTSDFGKTWTAPQGLAVQTTNIAADRVAPGTFYAYESGVFYVSRNGGVNYSSALAQNIGLPAGVGALPVVNPFVAGELWVGVSGVGVFHSQNFGKSWTAFKGNGNGLNPSLLAAGKGAAGKSSVSLFLWGTAGQAPLDVQGVYRSDDNGVSWVRVNDDKHQYGGIITIAADPRVYGRVYMGTGGRGLLPI</sequence>
<evidence type="ECO:0000313" key="9">
    <source>
        <dbReference type="Proteomes" id="UP001213681"/>
    </source>
</evidence>
<keyword evidence="1 7" id="KW-0732">Signal</keyword>
<evidence type="ECO:0000256" key="7">
    <source>
        <dbReference type="SAM" id="SignalP"/>
    </source>
</evidence>
<dbReference type="AlphaFoldDB" id="A0AAD6C7A2"/>
<proteinExistence type="inferred from homology"/>
<feature type="chain" id="PRO_5042185796" description="Xyloglucanase" evidence="7">
    <location>
        <begin position="28"/>
        <end position="796"/>
    </location>
</feature>
<dbReference type="Proteomes" id="UP001213681">
    <property type="component" value="Unassembled WGS sequence"/>
</dbReference>
<accession>A0AAD6C7A2</accession>
<reference evidence="8" key="1">
    <citation type="submission" date="2022-12" db="EMBL/GenBank/DDBJ databases">
        <authorList>
            <person name="Petersen C."/>
        </authorList>
    </citation>
    <scope>NUCLEOTIDE SEQUENCE</scope>
    <source>
        <strain evidence="8">IBT 16125</strain>
    </source>
</reference>
<dbReference type="SUPFAM" id="SSF110296">
    <property type="entry name" value="Oligoxyloglucan reducing end-specific cellobiohydrolase"/>
    <property type="match status" value="2"/>
</dbReference>
<dbReference type="Pfam" id="PF15899">
    <property type="entry name" value="BNR_6"/>
    <property type="match status" value="1"/>
</dbReference>
<feature type="signal peptide" evidence="7">
    <location>
        <begin position="1"/>
        <end position="27"/>
    </location>
</feature>
<dbReference type="GO" id="GO:0000272">
    <property type="term" value="P:polysaccharide catabolic process"/>
    <property type="evidence" value="ECO:0007669"/>
    <property type="project" value="UniProtKB-KW"/>
</dbReference>
<dbReference type="PANTHER" id="PTHR43739:SF2">
    <property type="entry name" value="OLIGOXYLOGLUCAN-REDUCING END-SPECIFIC XYLOGLUCANASE-RELATED"/>
    <property type="match status" value="1"/>
</dbReference>
<keyword evidence="3" id="KW-0119">Carbohydrate metabolism</keyword>
<evidence type="ECO:0000256" key="4">
    <source>
        <dbReference type="ARBA" id="ARBA00023295"/>
    </source>
</evidence>
<gene>
    <name evidence="8" type="ORF">N7458_006547</name>
</gene>
<evidence type="ECO:0000313" key="8">
    <source>
        <dbReference type="EMBL" id="KAJ5450098.1"/>
    </source>
</evidence>
<dbReference type="EMBL" id="JAPVEA010000006">
    <property type="protein sequence ID" value="KAJ5450098.1"/>
    <property type="molecule type" value="Genomic_DNA"/>
</dbReference>
<dbReference type="GO" id="GO:0016798">
    <property type="term" value="F:hydrolase activity, acting on glycosyl bonds"/>
    <property type="evidence" value="ECO:0007669"/>
    <property type="project" value="UniProtKB-KW"/>
</dbReference>
<organism evidence="8 9">
    <name type="scientific">Penicillium daleae</name>
    <dbReference type="NCBI Taxonomy" id="63821"/>
    <lineage>
        <taxon>Eukaryota</taxon>
        <taxon>Fungi</taxon>
        <taxon>Dikarya</taxon>
        <taxon>Ascomycota</taxon>
        <taxon>Pezizomycotina</taxon>
        <taxon>Eurotiomycetes</taxon>
        <taxon>Eurotiomycetidae</taxon>
        <taxon>Eurotiales</taxon>
        <taxon>Aspergillaceae</taxon>
        <taxon>Penicillium</taxon>
    </lineage>
</organism>
<dbReference type="GO" id="GO:0010411">
    <property type="term" value="P:xyloglucan metabolic process"/>
    <property type="evidence" value="ECO:0007669"/>
    <property type="project" value="TreeGrafter"/>
</dbReference>
<name>A0AAD6C7A2_9EURO</name>
<dbReference type="GeneID" id="81600172"/>
<dbReference type="InterPro" id="IPR002860">
    <property type="entry name" value="BNR_rpt"/>
</dbReference>
<keyword evidence="4" id="KW-0326">Glycosidase</keyword>
<dbReference type="CDD" id="cd15482">
    <property type="entry name" value="Sialidase_non-viral"/>
    <property type="match status" value="1"/>
</dbReference>
<evidence type="ECO:0000256" key="2">
    <source>
        <dbReference type="ARBA" id="ARBA00022801"/>
    </source>
</evidence>